<keyword evidence="2" id="KW-1185">Reference proteome</keyword>
<gene>
    <name evidence="1" type="ORF">CEXT_316801</name>
</gene>
<protein>
    <submittedName>
        <fullName evidence="1">Uncharacterized protein</fullName>
    </submittedName>
</protein>
<name>A0AAV4WU70_CAEEX</name>
<dbReference type="Proteomes" id="UP001054945">
    <property type="component" value="Unassembled WGS sequence"/>
</dbReference>
<sequence>MEIPKCEFCNAYITNFEVHNCFNLGNQHRQMYATIPQQSYANLARNSDLSTTQPMDYEGRWSSLSQINSSMQQSILPDICQRTGYERKAAAEMSPKYGFSNQNPYNPDTPDFLFPGIHHIQENEPNLTHLQLQSEENKKCIHQNSQKYESLNTEHPTNIPGL</sequence>
<organism evidence="1 2">
    <name type="scientific">Caerostris extrusa</name>
    <name type="common">Bark spider</name>
    <name type="synonym">Caerostris bankana</name>
    <dbReference type="NCBI Taxonomy" id="172846"/>
    <lineage>
        <taxon>Eukaryota</taxon>
        <taxon>Metazoa</taxon>
        <taxon>Ecdysozoa</taxon>
        <taxon>Arthropoda</taxon>
        <taxon>Chelicerata</taxon>
        <taxon>Arachnida</taxon>
        <taxon>Araneae</taxon>
        <taxon>Araneomorphae</taxon>
        <taxon>Entelegynae</taxon>
        <taxon>Araneoidea</taxon>
        <taxon>Araneidae</taxon>
        <taxon>Caerostris</taxon>
    </lineage>
</organism>
<dbReference type="EMBL" id="BPLR01016700">
    <property type="protein sequence ID" value="GIY85823.1"/>
    <property type="molecule type" value="Genomic_DNA"/>
</dbReference>
<proteinExistence type="predicted"/>
<reference evidence="1 2" key="1">
    <citation type="submission" date="2021-06" db="EMBL/GenBank/DDBJ databases">
        <title>Caerostris extrusa draft genome.</title>
        <authorList>
            <person name="Kono N."/>
            <person name="Arakawa K."/>
        </authorList>
    </citation>
    <scope>NUCLEOTIDE SEQUENCE [LARGE SCALE GENOMIC DNA]</scope>
</reference>
<comment type="caution">
    <text evidence="1">The sequence shown here is derived from an EMBL/GenBank/DDBJ whole genome shotgun (WGS) entry which is preliminary data.</text>
</comment>
<evidence type="ECO:0000313" key="1">
    <source>
        <dbReference type="EMBL" id="GIY85823.1"/>
    </source>
</evidence>
<accession>A0AAV4WU70</accession>
<evidence type="ECO:0000313" key="2">
    <source>
        <dbReference type="Proteomes" id="UP001054945"/>
    </source>
</evidence>
<dbReference type="AlphaFoldDB" id="A0AAV4WU70"/>